<evidence type="ECO:0000313" key="1">
    <source>
        <dbReference type="EMBL" id="ACV05921.1"/>
    </source>
</evidence>
<dbReference type="AlphaFoldDB" id="C7NFI6"/>
<keyword evidence="2" id="KW-1185">Reference proteome</keyword>
<sequence length="128" mass="14054">MRAQQGAAEIGFFDRQPTSTADLSPALPWAAHLSRSIIEVMEGSRDPQQLTRWVAPDILTRLARRNALSRRFGTATGATGVRTVRACHVRDGIVEVTAVVVIRNQVRALALRLEGLDGRWLLTVLEVG</sequence>
<dbReference type="STRING" id="478801.Ksed_08670"/>
<dbReference type="RefSeq" id="WP_012802336.1">
    <property type="nucleotide sequence ID" value="NC_013169.1"/>
</dbReference>
<organism evidence="1 2">
    <name type="scientific">Kytococcus sedentarius (strain ATCC 14392 / DSM 20547 / JCM 11482 / CCUG 33030 / NBRC 15357 / NCTC 11040 / CCM 314 / 541)</name>
    <name type="common">Micrococcus sedentarius</name>
    <dbReference type="NCBI Taxonomy" id="478801"/>
    <lineage>
        <taxon>Bacteria</taxon>
        <taxon>Bacillati</taxon>
        <taxon>Actinomycetota</taxon>
        <taxon>Actinomycetes</taxon>
        <taxon>Micrococcales</taxon>
        <taxon>Kytococcaceae</taxon>
        <taxon>Kytococcus</taxon>
    </lineage>
</organism>
<evidence type="ECO:0000313" key="2">
    <source>
        <dbReference type="Proteomes" id="UP000006666"/>
    </source>
</evidence>
<gene>
    <name evidence="1" type="ordered locus">Ksed_08670</name>
</gene>
<reference evidence="1 2" key="1">
    <citation type="journal article" date="2009" name="Stand. Genomic Sci.">
        <title>Complete genome sequence of Kytococcus sedentarius type strain (541).</title>
        <authorList>
            <person name="Sims D."/>
            <person name="Brettin T."/>
            <person name="Detter J.C."/>
            <person name="Han C."/>
            <person name="Lapidus A."/>
            <person name="Copeland A."/>
            <person name="Glavina Del Rio T."/>
            <person name="Nolan M."/>
            <person name="Chen F."/>
            <person name="Lucas S."/>
            <person name="Tice H."/>
            <person name="Cheng J.F."/>
            <person name="Bruce D."/>
            <person name="Goodwin L."/>
            <person name="Pitluck S."/>
            <person name="Ovchinnikova G."/>
            <person name="Pati A."/>
            <person name="Ivanova N."/>
            <person name="Mavrommatis K."/>
            <person name="Chen A."/>
            <person name="Palaniappan K."/>
            <person name="D'haeseleer P."/>
            <person name="Chain P."/>
            <person name="Bristow J."/>
            <person name="Eisen J.A."/>
            <person name="Markowitz V."/>
            <person name="Hugenholtz P."/>
            <person name="Schneider S."/>
            <person name="Goker M."/>
            <person name="Pukall R."/>
            <person name="Kyrpides N.C."/>
            <person name="Klenk H.P."/>
        </authorList>
    </citation>
    <scope>NUCLEOTIDE SEQUENCE [LARGE SCALE GENOMIC DNA]</scope>
    <source>
        <strain evidence="2">ATCC 14392 / DSM 20547 / JCM 11482 / CCUG 33030 / NBRC 15357 / NCTC 11040 / CCM 314 / 541</strain>
    </source>
</reference>
<proteinExistence type="predicted"/>
<dbReference type="KEGG" id="kse:Ksed_08670"/>
<dbReference type="Pfam" id="PF20060">
    <property type="entry name" value="DUF6459"/>
    <property type="match status" value="1"/>
</dbReference>
<dbReference type="EMBL" id="CP001686">
    <property type="protein sequence ID" value="ACV05921.1"/>
    <property type="molecule type" value="Genomic_DNA"/>
</dbReference>
<dbReference type="eggNOG" id="ENOG50332RH">
    <property type="taxonomic scope" value="Bacteria"/>
</dbReference>
<dbReference type="Proteomes" id="UP000006666">
    <property type="component" value="Chromosome"/>
</dbReference>
<accession>C7NFI6</accession>
<dbReference type="HOGENOM" id="CLU_120370_1_0_11"/>
<name>C7NFI6_KYTSD</name>
<dbReference type="InterPro" id="IPR045596">
    <property type="entry name" value="DUF6459"/>
</dbReference>
<evidence type="ECO:0008006" key="3">
    <source>
        <dbReference type="Google" id="ProtNLM"/>
    </source>
</evidence>
<protein>
    <recommendedName>
        <fullName evidence="3">3-hydroxyacyl-CoA dehydrogenase</fullName>
    </recommendedName>
</protein>